<sequence length="318" mass="36205">MIVEEIKKRAEIVNDEIKKFLPVKEPEKLYKAARHLINAGGKRLRPVLSLIACEAIERDYRKILPAAVAIEVVHNFTLIHDDIMDEDELRRGVKTVHTIYGVPTAILAGDTLFAEAFKIMSYCEVESENLVNGMRKLAEVCVEICEGQQMDIEFEEREFVSEEEYLEMVRKKTSVLIALSSSIPAILFGEKKYEKALWNYGINAGIAFQIKDDILDLLGKEKIGKDWGSDLVEGKKTLIVIKAFEEGVELESFGKGKAEIEVIERDVKKLIECGAIEYAENKALEYLNKAREELKVLKNNEGRKLLEALAEFFVKRDY</sequence>
<dbReference type="KEGG" id="fpl:Ferp_1502"/>
<dbReference type="Proteomes" id="UP000002613">
    <property type="component" value="Chromosome"/>
</dbReference>
<evidence type="ECO:0000256" key="6">
    <source>
        <dbReference type="RuleBase" id="RU004466"/>
    </source>
</evidence>
<comment type="similarity">
    <text evidence="2 6">Belongs to the FPP/GGPP synthase family.</text>
</comment>
<dbReference type="GeneID" id="8779022"/>
<dbReference type="InterPro" id="IPR000092">
    <property type="entry name" value="Polyprenyl_synt"/>
</dbReference>
<dbReference type="Pfam" id="PF00348">
    <property type="entry name" value="polyprenyl_synt"/>
    <property type="match status" value="1"/>
</dbReference>
<evidence type="ECO:0000256" key="1">
    <source>
        <dbReference type="ARBA" id="ARBA00001946"/>
    </source>
</evidence>
<evidence type="ECO:0000313" key="7">
    <source>
        <dbReference type="EMBL" id="ADC65653.1"/>
    </source>
</evidence>
<dbReference type="PROSITE" id="PS00723">
    <property type="entry name" value="POLYPRENYL_SYNTHASE_1"/>
    <property type="match status" value="1"/>
</dbReference>
<comment type="cofactor">
    <cofactor evidence="1">
        <name>Mg(2+)</name>
        <dbReference type="ChEBI" id="CHEBI:18420"/>
    </cofactor>
</comment>
<dbReference type="InterPro" id="IPR033749">
    <property type="entry name" value="Polyprenyl_synt_CS"/>
</dbReference>
<dbReference type="Gene3D" id="1.10.600.10">
    <property type="entry name" value="Farnesyl Diphosphate Synthase"/>
    <property type="match status" value="1"/>
</dbReference>
<protein>
    <submittedName>
        <fullName evidence="7">Dimethylallyltranstransferase</fullName>
        <ecNumber evidence="7">2.5.1.1</ecNumber>
    </submittedName>
</protein>
<dbReference type="EMBL" id="CP001899">
    <property type="protein sequence ID" value="ADC65653.1"/>
    <property type="molecule type" value="Genomic_DNA"/>
</dbReference>
<accession>D3RYU0</accession>
<dbReference type="InterPro" id="IPR008949">
    <property type="entry name" value="Isoprenoid_synthase_dom_sf"/>
</dbReference>
<name>D3RYU0_FERPA</name>
<dbReference type="STRING" id="589924.Ferp_1502"/>
<dbReference type="AlphaFoldDB" id="D3RYU0"/>
<keyword evidence="8" id="KW-1185">Reference proteome</keyword>
<dbReference type="RefSeq" id="WP_012965994.1">
    <property type="nucleotide sequence ID" value="NC_013849.1"/>
</dbReference>
<dbReference type="OrthoDB" id="26738at2157"/>
<evidence type="ECO:0000256" key="5">
    <source>
        <dbReference type="ARBA" id="ARBA00022842"/>
    </source>
</evidence>
<evidence type="ECO:0000256" key="2">
    <source>
        <dbReference type="ARBA" id="ARBA00006706"/>
    </source>
</evidence>
<dbReference type="EC" id="2.5.1.1" evidence="7"/>
<keyword evidence="4" id="KW-0479">Metal-binding</keyword>
<proteinExistence type="inferred from homology"/>
<dbReference type="PANTHER" id="PTHR12001:SF85">
    <property type="entry name" value="SHORT CHAIN ISOPRENYL DIPHOSPHATE SYNTHASE"/>
    <property type="match status" value="1"/>
</dbReference>
<evidence type="ECO:0000313" key="8">
    <source>
        <dbReference type="Proteomes" id="UP000002613"/>
    </source>
</evidence>
<dbReference type="GO" id="GO:0004161">
    <property type="term" value="F:dimethylallyltranstransferase activity"/>
    <property type="evidence" value="ECO:0007669"/>
    <property type="project" value="UniProtKB-EC"/>
</dbReference>
<reference evidence="8" key="1">
    <citation type="submission" date="2010-02" db="EMBL/GenBank/DDBJ databases">
        <title>Complete sequence of Ferroglobus placidus DSM 10642.</title>
        <authorList>
            <consortium name="US DOE Joint Genome Institute"/>
            <person name="Lucas S."/>
            <person name="Copeland A."/>
            <person name="Lapidus A."/>
            <person name="Cheng J.-F."/>
            <person name="Bruce D."/>
            <person name="Goodwin L."/>
            <person name="Pitluck S."/>
            <person name="Saunders E."/>
            <person name="Brettin T."/>
            <person name="Detter J.C."/>
            <person name="Han C."/>
            <person name="Tapia R."/>
            <person name="Larimer F."/>
            <person name="Land M."/>
            <person name="Hauser L."/>
            <person name="Kyrpides N."/>
            <person name="Ivanova N."/>
            <person name="Holmes D."/>
            <person name="Lovley D."/>
            <person name="Kyrpides N."/>
            <person name="Anderson I.J."/>
            <person name="Woyke T."/>
        </authorList>
    </citation>
    <scope>NUCLEOTIDE SEQUENCE [LARGE SCALE GENOMIC DNA]</scope>
    <source>
        <strain evidence="8">DSM 10642 / AEDII12DO</strain>
    </source>
</reference>
<dbReference type="GO" id="GO:0008299">
    <property type="term" value="P:isoprenoid biosynthetic process"/>
    <property type="evidence" value="ECO:0007669"/>
    <property type="project" value="InterPro"/>
</dbReference>
<dbReference type="SFLD" id="SFLDS00005">
    <property type="entry name" value="Isoprenoid_Synthase_Type_I"/>
    <property type="match status" value="1"/>
</dbReference>
<reference evidence="7 8" key="2">
    <citation type="journal article" date="2011" name="Stand. Genomic Sci.">
        <title>Complete genome sequence of Ferroglobus placidus AEDII12DO.</title>
        <authorList>
            <person name="Anderson I."/>
            <person name="Risso C."/>
            <person name="Holmes D."/>
            <person name="Lucas S."/>
            <person name="Copeland A."/>
            <person name="Lapidus A."/>
            <person name="Cheng J.F."/>
            <person name="Bruce D."/>
            <person name="Goodwin L."/>
            <person name="Pitluck S."/>
            <person name="Saunders E."/>
            <person name="Brettin T."/>
            <person name="Detter J.C."/>
            <person name="Han C."/>
            <person name="Tapia R."/>
            <person name="Larimer F."/>
            <person name="Land M."/>
            <person name="Hauser L."/>
            <person name="Woyke T."/>
            <person name="Lovley D."/>
            <person name="Kyrpides N."/>
            <person name="Ivanova N."/>
        </authorList>
    </citation>
    <scope>NUCLEOTIDE SEQUENCE [LARGE SCALE GENOMIC DNA]</scope>
    <source>
        <strain evidence="8">DSM 10642 / AEDII12DO</strain>
    </source>
</reference>
<evidence type="ECO:0000256" key="3">
    <source>
        <dbReference type="ARBA" id="ARBA00022679"/>
    </source>
</evidence>
<dbReference type="PANTHER" id="PTHR12001">
    <property type="entry name" value="GERANYLGERANYL PYROPHOSPHATE SYNTHASE"/>
    <property type="match status" value="1"/>
</dbReference>
<keyword evidence="5" id="KW-0460">Magnesium</keyword>
<dbReference type="SUPFAM" id="SSF48576">
    <property type="entry name" value="Terpenoid synthases"/>
    <property type="match status" value="1"/>
</dbReference>
<dbReference type="PaxDb" id="589924-Ferp_1502"/>
<keyword evidence="3 6" id="KW-0808">Transferase</keyword>
<dbReference type="eggNOG" id="arCOG01726">
    <property type="taxonomic scope" value="Archaea"/>
</dbReference>
<evidence type="ECO:0000256" key="4">
    <source>
        <dbReference type="ARBA" id="ARBA00022723"/>
    </source>
</evidence>
<organism evidence="7 8">
    <name type="scientific">Ferroglobus placidus (strain DSM 10642 / AEDII12DO)</name>
    <dbReference type="NCBI Taxonomy" id="589924"/>
    <lineage>
        <taxon>Archaea</taxon>
        <taxon>Methanobacteriati</taxon>
        <taxon>Methanobacteriota</taxon>
        <taxon>Archaeoglobi</taxon>
        <taxon>Archaeoglobales</taxon>
        <taxon>Archaeoglobaceae</taxon>
        <taxon>Ferroglobus</taxon>
    </lineage>
</organism>
<dbReference type="CDD" id="cd00685">
    <property type="entry name" value="Trans_IPPS_HT"/>
    <property type="match status" value="1"/>
</dbReference>
<dbReference type="GO" id="GO:0046872">
    <property type="term" value="F:metal ion binding"/>
    <property type="evidence" value="ECO:0007669"/>
    <property type="project" value="UniProtKB-KW"/>
</dbReference>
<dbReference type="HOGENOM" id="CLU_014015_2_1_2"/>
<gene>
    <name evidence="7" type="ordered locus">Ferp_1502</name>
</gene>
<dbReference type="SFLD" id="SFLDG01017">
    <property type="entry name" value="Polyprenyl_Transferase_Like"/>
    <property type="match status" value="1"/>
</dbReference>